<sequence>MKYREAAVAGRFYPATANELITQLDGYFAEQALLTEAPKALIVPHAGYFYSGEVAAKAFRLLSNSKNTFSRVVLFGPSHHVALDGCAVPDSDVFLTPTGEVMIDREGVEDLLSQDLVATSDQAHHWEHSLEVQLPFLQYCLNDFTLLPIVVGRDLHGYVKRILEAVTQTPNTLIVVSSDLSHYHPYSEANEIDADTIQRVLSFGSNIHPERACGCNAINGLLDFAKEQHWEIKCINYTNSGDVMAHHENRAPEPSEGVVGYASFILF</sequence>
<dbReference type="CDD" id="cd07361">
    <property type="entry name" value="MEMO_like"/>
    <property type="match status" value="1"/>
</dbReference>
<dbReference type="HAMAP" id="MF_00055">
    <property type="entry name" value="MEMO1"/>
    <property type="match status" value="1"/>
</dbReference>
<organism evidence="3 4">
    <name type="scientific">Vibrio natriegens NBRC 15636 = ATCC 14048 = DSM 759</name>
    <dbReference type="NCBI Taxonomy" id="1219067"/>
    <lineage>
        <taxon>Bacteria</taxon>
        <taxon>Pseudomonadati</taxon>
        <taxon>Pseudomonadota</taxon>
        <taxon>Gammaproteobacteria</taxon>
        <taxon>Vibrionales</taxon>
        <taxon>Vibrionaceae</taxon>
        <taxon>Vibrio</taxon>
    </lineage>
</organism>
<proteinExistence type="inferred from homology"/>
<dbReference type="EMBL" id="CP016346">
    <property type="protein sequence ID" value="ANQ15509.1"/>
    <property type="molecule type" value="Genomic_DNA"/>
</dbReference>
<evidence type="ECO:0000256" key="1">
    <source>
        <dbReference type="ARBA" id="ARBA00006315"/>
    </source>
</evidence>
<dbReference type="PANTHER" id="PTHR11060">
    <property type="entry name" value="PROTEIN MEMO1"/>
    <property type="match status" value="1"/>
</dbReference>
<dbReference type="Pfam" id="PF01875">
    <property type="entry name" value="Memo"/>
    <property type="match status" value="1"/>
</dbReference>
<accession>A0AAN0Y7W9</accession>
<dbReference type="KEGG" id="vna:PN96_18840"/>
<keyword evidence="4" id="KW-1185">Reference proteome</keyword>
<dbReference type="GeneID" id="70914895"/>
<reference evidence="3 4" key="1">
    <citation type="submission" date="2016-07" db="EMBL/GenBank/DDBJ databases">
        <title>Developing Vibrio natriegens as a novel, fast-growing host for biotechnology.</title>
        <authorList>
            <person name="Weinstock M.T."/>
            <person name="Hesek E.D."/>
            <person name="Wilson C.M."/>
            <person name="Gibson D.G."/>
        </authorList>
    </citation>
    <scope>NUCLEOTIDE SEQUENCE [LARGE SCALE GENOMIC DNA]</scope>
    <source>
        <strain evidence="3 4">ATCC 14048</strain>
    </source>
</reference>
<dbReference type="InterPro" id="IPR002737">
    <property type="entry name" value="MEMO1_fam"/>
</dbReference>
<comment type="similarity">
    <text evidence="1 2">Belongs to the MEMO1 family.</text>
</comment>
<evidence type="ECO:0000256" key="2">
    <source>
        <dbReference type="HAMAP-Rule" id="MF_00055"/>
    </source>
</evidence>
<protein>
    <recommendedName>
        <fullName evidence="2">MEMO1 family protein BA890_22690</fullName>
    </recommendedName>
</protein>
<dbReference type="Gene3D" id="3.40.830.10">
    <property type="entry name" value="LigB-like"/>
    <property type="match status" value="1"/>
</dbReference>
<dbReference type="PANTHER" id="PTHR11060:SF0">
    <property type="entry name" value="PROTEIN MEMO1"/>
    <property type="match status" value="1"/>
</dbReference>
<dbReference type="AlphaFoldDB" id="A0AAN0Y7W9"/>
<gene>
    <name evidence="3" type="ORF">BA890_22690</name>
</gene>
<evidence type="ECO:0000313" key="3">
    <source>
        <dbReference type="EMBL" id="ANQ15509.1"/>
    </source>
</evidence>
<evidence type="ECO:0000313" key="4">
    <source>
        <dbReference type="Proteomes" id="UP000092741"/>
    </source>
</evidence>
<dbReference type="Proteomes" id="UP000092741">
    <property type="component" value="Chromosome 2"/>
</dbReference>
<name>A0AAN0Y7W9_VIBNA</name>
<dbReference type="RefSeq" id="WP_014233927.1">
    <property type="nucleotide sequence ID" value="NZ_ATFJ01000012.1"/>
</dbReference>
<dbReference type="NCBIfam" id="TIGR04336">
    <property type="entry name" value="AmmeMemoSam_B"/>
    <property type="match status" value="1"/>
</dbReference>